<dbReference type="PANTHER" id="PTHR36797">
    <property type="entry name" value="OS01G0258600 PROTEIN"/>
    <property type="match status" value="1"/>
</dbReference>
<keyword evidence="1" id="KW-1133">Transmembrane helix</keyword>
<keyword evidence="1" id="KW-0472">Membrane</keyword>
<accession>A0A2P2IUT7</accession>
<keyword evidence="1" id="KW-0812">Transmembrane</keyword>
<name>A0A2P2IUT7_RHIMU</name>
<evidence type="ECO:0000313" key="2">
    <source>
        <dbReference type="EMBL" id="MBW84992.1"/>
    </source>
</evidence>
<protein>
    <submittedName>
        <fullName evidence="2">Uncharacterized protein LOC105127238</fullName>
    </submittedName>
</protein>
<sequence>MESEGPKDPFKRVDWKAIGDELQKDPSAATKPAVKKRLPGKIRDIPECYFLPRMSLPKALAFYGASIAGGIGAGMLVEMWMNKKVKEDGGIVWEFDK</sequence>
<evidence type="ECO:0000256" key="1">
    <source>
        <dbReference type="SAM" id="Phobius"/>
    </source>
</evidence>
<organism evidence="2">
    <name type="scientific">Rhizophora mucronata</name>
    <name type="common">Asiatic mangrove</name>
    <dbReference type="NCBI Taxonomy" id="61149"/>
    <lineage>
        <taxon>Eukaryota</taxon>
        <taxon>Viridiplantae</taxon>
        <taxon>Streptophyta</taxon>
        <taxon>Embryophyta</taxon>
        <taxon>Tracheophyta</taxon>
        <taxon>Spermatophyta</taxon>
        <taxon>Magnoliopsida</taxon>
        <taxon>eudicotyledons</taxon>
        <taxon>Gunneridae</taxon>
        <taxon>Pentapetalae</taxon>
        <taxon>rosids</taxon>
        <taxon>fabids</taxon>
        <taxon>Malpighiales</taxon>
        <taxon>Rhizophoraceae</taxon>
        <taxon>Rhizophora</taxon>
    </lineage>
</organism>
<dbReference type="EMBL" id="GGEC01004509">
    <property type="protein sequence ID" value="MBW84992.1"/>
    <property type="molecule type" value="Transcribed_RNA"/>
</dbReference>
<proteinExistence type="predicted"/>
<reference evidence="2" key="1">
    <citation type="submission" date="2018-02" db="EMBL/GenBank/DDBJ databases">
        <title>Rhizophora mucronata_Transcriptome.</title>
        <authorList>
            <person name="Meera S.P."/>
            <person name="Sreeshan A."/>
            <person name="Augustine A."/>
        </authorList>
    </citation>
    <scope>NUCLEOTIDE SEQUENCE</scope>
    <source>
        <tissue evidence="2">Leaf</tissue>
    </source>
</reference>
<feature type="transmembrane region" description="Helical" evidence="1">
    <location>
        <begin position="60"/>
        <end position="77"/>
    </location>
</feature>
<dbReference type="AlphaFoldDB" id="A0A2P2IUT7"/>
<dbReference type="EMBL" id="GGEC01004510">
    <property type="protein sequence ID" value="MBW84993.1"/>
    <property type="molecule type" value="Transcribed_RNA"/>
</dbReference>
<dbReference type="PANTHER" id="PTHR36797:SF3">
    <property type="entry name" value="OS01G0258600 PROTEIN"/>
    <property type="match status" value="1"/>
</dbReference>